<dbReference type="AlphaFoldDB" id="A0A9W6B5N1"/>
<accession>A0A9W6B5N1</accession>
<evidence type="ECO:0000313" key="1">
    <source>
        <dbReference type="EMBL" id="GLB53064.1"/>
    </source>
</evidence>
<dbReference type="RefSeq" id="WP_281754735.1">
    <property type="nucleotide sequence ID" value="NZ_BRVP01000013.1"/>
</dbReference>
<evidence type="ECO:0008006" key="3">
    <source>
        <dbReference type="Google" id="ProtNLM"/>
    </source>
</evidence>
<dbReference type="Gene3D" id="2.60.40.1120">
    <property type="entry name" value="Carboxypeptidase-like, regulatory domain"/>
    <property type="match status" value="1"/>
</dbReference>
<reference evidence="1" key="1">
    <citation type="submission" date="2022-07" db="EMBL/GenBank/DDBJ databases">
        <title>Taxonomy of Novel Oxalotrophic and Methylotrophic Bacteria.</title>
        <authorList>
            <person name="Sahin N."/>
            <person name="Tani A."/>
        </authorList>
    </citation>
    <scope>NUCLEOTIDE SEQUENCE</scope>
    <source>
        <strain evidence="1">AM327</strain>
    </source>
</reference>
<gene>
    <name evidence="1" type="ORF">NBRC110019_21040</name>
</gene>
<keyword evidence="2" id="KW-1185">Reference proteome</keyword>
<sequence length="944" mass="105285">MYDNKINTLVLLLLLFTGFLSFGQEGIVSGTVNDSDGLPLPGCVIQVKGTDIGASTDFDGNYTIKCAVGDVLVFSYVGFNDWEATVTAEMLEGDSQTVAGVRVKPILSDAYSQMLQETTDSTKVGFVKKNISLMYTNSGGNNYPKLENIKDIKIDDKKVKVINFRENVGYEITYNGTVSWLSITKHTLPQLQTTYAQGRLSNGSNQYFGPEDNEVFSYGPSVTSLTFDNTINLYDSNGNIVGGTGSNLLPYQNTLFTTGKRLSNNLKFRVANDVHDASVSIRRKSQEDLFGVETSRELQGTVQYEYKWLQSYLRVSDEKLNQPDVNGFYSNLIMANAVTPVSFQNSQGYIFSDETQRSFSPANYNNPLWLLHTNANGVFHKSVVAHVDGIYKKIENIELYGQLSYQQNHRENRFGLPLGTVGFEDGYRYSKDFKEKNFDTEAGITYKTKMGKSLQEYRKHWVEMESRLSLSHNKLAYALQENSQFADVQFHTPLVSILNKQDLNNTVFRLKNKVKFETYNEDISIELGNHSVFSKVQGNKAFLPYLDATVDLHNLIDELYFLRQLKVSLGVSHNAIEMPLYYANQAHNSLLYSASGFQGYRATNDLFLTNNLSLETIDKLDIGTAINIHSINLWLFANYYIEKHRDVIFPVQNGTGFLLKNVANSTNNGITLSIDSNVRIGSGVNNDARLTFSKSSATIDKLSGGMESLPVAGFTEVSKNLIEGTQVGSIVGSAYMRDVQGNKVIGTDGFPLVAVEKKVIGNTTPDFTMSLDNTFEVGDFNLNFVLDWQQGGDVWNGTNNVLNYLGRSKESRDLRGITNYIFDGVTTTGAPNTVPVAFANAEQDVAQNRWVRYGYTGVGEDAIADASYITLKTVSISYDFGENYDDHFFRKLEVSLYANNLWCATKTKGIAPYTSLFNSTSGSGLHYFNMPLVKEIGIKLNLQI</sequence>
<organism evidence="1 2">
    <name type="scientific">Neptunitalea chrysea</name>
    <dbReference type="NCBI Taxonomy" id="1647581"/>
    <lineage>
        <taxon>Bacteria</taxon>
        <taxon>Pseudomonadati</taxon>
        <taxon>Bacteroidota</taxon>
        <taxon>Flavobacteriia</taxon>
        <taxon>Flavobacteriales</taxon>
        <taxon>Flavobacteriaceae</taxon>
        <taxon>Neptunitalea</taxon>
    </lineage>
</organism>
<dbReference type="SUPFAM" id="SSF49464">
    <property type="entry name" value="Carboxypeptidase regulatory domain-like"/>
    <property type="match status" value="1"/>
</dbReference>
<name>A0A9W6B5N1_9FLAO</name>
<dbReference type="SUPFAM" id="SSF56935">
    <property type="entry name" value="Porins"/>
    <property type="match status" value="1"/>
</dbReference>
<evidence type="ECO:0000313" key="2">
    <source>
        <dbReference type="Proteomes" id="UP001143545"/>
    </source>
</evidence>
<dbReference type="Pfam" id="PF13715">
    <property type="entry name" value="CarbopepD_reg_2"/>
    <property type="match status" value="1"/>
</dbReference>
<protein>
    <recommendedName>
        <fullName evidence="3">TonB-dependent receptor</fullName>
    </recommendedName>
</protein>
<comment type="caution">
    <text evidence="1">The sequence shown here is derived from an EMBL/GenBank/DDBJ whole genome shotgun (WGS) entry which is preliminary data.</text>
</comment>
<dbReference type="EMBL" id="BRVP01000013">
    <property type="protein sequence ID" value="GLB53064.1"/>
    <property type="molecule type" value="Genomic_DNA"/>
</dbReference>
<dbReference type="Proteomes" id="UP001143545">
    <property type="component" value="Unassembled WGS sequence"/>
</dbReference>
<dbReference type="InterPro" id="IPR008969">
    <property type="entry name" value="CarboxyPept-like_regulatory"/>
</dbReference>
<proteinExistence type="predicted"/>